<protein>
    <submittedName>
        <fullName evidence="2">Uncharacterized protein</fullName>
    </submittedName>
</protein>
<dbReference type="Proteomes" id="UP000053512">
    <property type="component" value="Unassembled WGS sequence"/>
</dbReference>
<proteinExistence type="predicted"/>
<name>A0A0W8INW8_KOCRO</name>
<feature type="region of interest" description="Disordered" evidence="1">
    <location>
        <begin position="1"/>
        <end position="24"/>
    </location>
</feature>
<reference evidence="3" key="1">
    <citation type="submission" date="2015-12" db="EMBL/GenBank/DDBJ databases">
        <authorList>
            <person name="Nair G.R."/>
            <person name="Kaur G."/>
            <person name="Mayilraj S."/>
        </authorList>
    </citation>
    <scope>NUCLEOTIDE SEQUENCE [LARGE SCALE GENOMIC DNA]</scope>
    <source>
        <strain evidence="3">CD08_4</strain>
    </source>
</reference>
<evidence type="ECO:0000256" key="1">
    <source>
        <dbReference type="SAM" id="MobiDB-lite"/>
    </source>
</evidence>
<evidence type="ECO:0000313" key="3">
    <source>
        <dbReference type="Proteomes" id="UP000053512"/>
    </source>
</evidence>
<gene>
    <name evidence="2" type="ORF">AVL61_00950</name>
</gene>
<sequence length="64" mass="6589">MTPTRHDGGAPEGITRSGAPSPGAGLCRAAESLIRNASASAMISAFDLEGTTMTRFPSPGRRML</sequence>
<evidence type="ECO:0000313" key="2">
    <source>
        <dbReference type="EMBL" id="KUG61526.1"/>
    </source>
</evidence>
<organism evidence="2 3">
    <name type="scientific">Kocuria rosea subsp. polaris</name>
    <dbReference type="NCBI Taxonomy" id="136273"/>
    <lineage>
        <taxon>Bacteria</taxon>
        <taxon>Bacillati</taxon>
        <taxon>Actinomycetota</taxon>
        <taxon>Actinomycetes</taxon>
        <taxon>Micrococcales</taxon>
        <taxon>Micrococcaceae</taxon>
        <taxon>Kocuria</taxon>
    </lineage>
</organism>
<accession>A0A0W8INW8</accession>
<comment type="caution">
    <text evidence="2">The sequence shown here is derived from an EMBL/GenBank/DDBJ whole genome shotgun (WGS) entry which is preliminary data.</text>
</comment>
<dbReference type="AlphaFoldDB" id="A0A0W8INW8"/>
<dbReference type="EMBL" id="LQBK01000004">
    <property type="protein sequence ID" value="KUG61526.1"/>
    <property type="molecule type" value="Genomic_DNA"/>
</dbReference>